<comment type="caution">
    <text evidence="2">The sequence shown here is derived from an EMBL/GenBank/DDBJ whole genome shotgun (WGS) entry which is preliminary data.</text>
</comment>
<feature type="compositionally biased region" description="Basic and acidic residues" evidence="1">
    <location>
        <begin position="9"/>
        <end position="22"/>
    </location>
</feature>
<dbReference type="AlphaFoldDB" id="A0A2G8L8T7"/>
<reference evidence="2 3" key="1">
    <citation type="journal article" date="2017" name="PLoS Biol.">
        <title>The sea cucumber genome provides insights into morphological evolution and visceral regeneration.</title>
        <authorList>
            <person name="Zhang X."/>
            <person name="Sun L."/>
            <person name="Yuan J."/>
            <person name="Sun Y."/>
            <person name="Gao Y."/>
            <person name="Zhang L."/>
            <person name="Li S."/>
            <person name="Dai H."/>
            <person name="Hamel J.F."/>
            <person name="Liu C."/>
            <person name="Yu Y."/>
            <person name="Liu S."/>
            <person name="Lin W."/>
            <person name="Guo K."/>
            <person name="Jin S."/>
            <person name="Xu P."/>
            <person name="Storey K.B."/>
            <person name="Huan P."/>
            <person name="Zhang T."/>
            <person name="Zhou Y."/>
            <person name="Zhang J."/>
            <person name="Lin C."/>
            <person name="Li X."/>
            <person name="Xing L."/>
            <person name="Huo D."/>
            <person name="Sun M."/>
            <person name="Wang L."/>
            <person name="Mercier A."/>
            <person name="Li F."/>
            <person name="Yang H."/>
            <person name="Xiang J."/>
        </authorList>
    </citation>
    <scope>NUCLEOTIDE SEQUENCE [LARGE SCALE GENOMIC DNA]</scope>
    <source>
        <strain evidence="2">Shaxun</strain>
        <tissue evidence="2">Muscle</tissue>
    </source>
</reference>
<dbReference type="EMBL" id="MRZV01000167">
    <property type="protein sequence ID" value="PIK56683.1"/>
    <property type="molecule type" value="Genomic_DNA"/>
</dbReference>
<evidence type="ECO:0000313" key="2">
    <source>
        <dbReference type="EMBL" id="PIK56683.1"/>
    </source>
</evidence>
<gene>
    <name evidence="2" type="ORF">BSL78_06405</name>
</gene>
<evidence type="ECO:0000256" key="1">
    <source>
        <dbReference type="SAM" id="MobiDB-lite"/>
    </source>
</evidence>
<feature type="region of interest" description="Disordered" evidence="1">
    <location>
        <begin position="58"/>
        <end position="110"/>
    </location>
</feature>
<evidence type="ECO:0008006" key="4">
    <source>
        <dbReference type="Google" id="ProtNLM"/>
    </source>
</evidence>
<feature type="region of interest" description="Disordered" evidence="1">
    <location>
        <begin position="1"/>
        <end position="22"/>
    </location>
</feature>
<feature type="region of interest" description="Disordered" evidence="1">
    <location>
        <begin position="136"/>
        <end position="197"/>
    </location>
</feature>
<dbReference type="OrthoDB" id="5390672at2759"/>
<feature type="compositionally biased region" description="Basic and acidic residues" evidence="1">
    <location>
        <begin position="151"/>
        <end position="197"/>
    </location>
</feature>
<evidence type="ECO:0000313" key="3">
    <source>
        <dbReference type="Proteomes" id="UP000230750"/>
    </source>
</evidence>
<protein>
    <recommendedName>
        <fullName evidence="4">Multiple myeloma tumor-associated protein 2-like N-terminal domain-containing protein</fullName>
    </recommendedName>
</protein>
<name>A0A2G8L8T7_STIJA</name>
<organism evidence="2 3">
    <name type="scientific">Stichopus japonicus</name>
    <name type="common">Sea cucumber</name>
    <dbReference type="NCBI Taxonomy" id="307972"/>
    <lineage>
        <taxon>Eukaryota</taxon>
        <taxon>Metazoa</taxon>
        <taxon>Echinodermata</taxon>
        <taxon>Eleutherozoa</taxon>
        <taxon>Echinozoa</taxon>
        <taxon>Holothuroidea</taxon>
        <taxon>Aspidochirotacea</taxon>
        <taxon>Aspidochirotida</taxon>
        <taxon>Stichopodidae</taxon>
        <taxon>Apostichopus</taxon>
    </lineage>
</organism>
<feature type="compositionally biased region" description="Basic residues" evidence="1">
    <location>
        <begin position="71"/>
        <end position="82"/>
    </location>
</feature>
<proteinExistence type="predicted"/>
<dbReference type="Proteomes" id="UP000230750">
    <property type="component" value="Unassembled WGS sequence"/>
</dbReference>
<accession>A0A2G8L8T7</accession>
<sequence length="249" mass="29604">MAPVGRWQKNKDLQWFSKDKQNDVTGNVSTEIQKQEMLKGKQCLLHCQKVGDRLAAETMKPQTDDSLLKLQRSKPAKRKKKTKGEEKKKGKRKNKEIPKNTRTRNQKGREEILQTLMKQNLHLRVRVIPIPHLMMKRTACQERKHSRGKEHRGGRDRDSYHHRDRLDKNSSRTDRDRRKRGSSRERERKKYYDKNENSRKCKWDTNTMCEGYGPMGLVQKNRLGGKTIMNRRRNVKEKVLCEKIMMKIV</sequence>
<keyword evidence="3" id="KW-1185">Reference proteome</keyword>